<dbReference type="Gene3D" id="4.10.240.10">
    <property type="entry name" value="Zn(2)-C6 fungal-type DNA-binding domain"/>
    <property type="match status" value="1"/>
</dbReference>
<dbReference type="EMBL" id="JAGPXD010000007">
    <property type="protein sequence ID" value="KAH7347510.1"/>
    <property type="molecule type" value="Genomic_DNA"/>
</dbReference>
<feature type="domain" description="Zn(2)-C6 fungal-type" evidence="8">
    <location>
        <begin position="107"/>
        <end position="137"/>
    </location>
</feature>
<evidence type="ECO:0000259" key="8">
    <source>
        <dbReference type="PROSITE" id="PS50048"/>
    </source>
</evidence>
<accession>A0A8K0T8N0</accession>
<dbReference type="CDD" id="cd12148">
    <property type="entry name" value="fungal_TF_MHR"/>
    <property type="match status" value="1"/>
</dbReference>
<dbReference type="Proteomes" id="UP000813385">
    <property type="component" value="Unassembled WGS sequence"/>
</dbReference>
<dbReference type="SUPFAM" id="SSF57701">
    <property type="entry name" value="Zn2/Cys6 DNA-binding domain"/>
    <property type="match status" value="1"/>
</dbReference>
<dbReference type="GO" id="GO:0005634">
    <property type="term" value="C:nucleus"/>
    <property type="evidence" value="ECO:0007669"/>
    <property type="project" value="UniProtKB-SubCell"/>
</dbReference>
<evidence type="ECO:0000256" key="3">
    <source>
        <dbReference type="ARBA" id="ARBA00023015"/>
    </source>
</evidence>
<reference evidence="9" key="1">
    <citation type="journal article" date="2021" name="Nat. Commun.">
        <title>Genetic determinants of endophytism in the Arabidopsis root mycobiome.</title>
        <authorList>
            <person name="Mesny F."/>
            <person name="Miyauchi S."/>
            <person name="Thiergart T."/>
            <person name="Pickel B."/>
            <person name="Atanasova L."/>
            <person name="Karlsson M."/>
            <person name="Huettel B."/>
            <person name="Barry K.W."/>
            <person name="Haridas S."/>
            <person name="Chen C."/>
            <person name="Bauer D."/>
            <person name="Andreopoulos W."/>
            <person name="Pangilinan J."/>
            <person name="LaButti K."/>
            <person name="Riley R."/>
            <person name="Lipzen A."/>
            <person name="Clum A."/>
            <person name="Drula E."/>
            <person name="Henrissat B."/>
            <person name="Kohler A."/>
            <person name="Grigoriev I.V."/>
            <person name="Martin F.M."/>
            <person name="Hacquard S."/>
        </authorList>
    </citation>
    <scope>NUCLEOTIDE SEQUENCE</scope>
    <source>
        <strain evidence="9">MPI-CAGE-AT-0016</strain>
    </source>
</reference>
<evidence type="ECO:0000256" key="6">
    <source>
        <dbReference type="ARBA" id="ARBA00023242"/>
    </source>
</evidence>
<dbReference type="Pfam" id="PF00172">
    <property type="entry name" value="Zn_clus"/>
    <property type="match status" value="1"/>
</dbReference>
<evidence type="ECO:0000256" key="1">
    <source>
        <dbReference type="ARBA" id="ARBA00004123"/>
    </source>
</evidence>
<dbReference type="OrthoDB" id="2563500at2759"/>
<dbReference type="CDD" id="cd00067">
    <property type="entry name" value="GAL4"/>
    <property type="match status" value="1"/>
</dbReference>
<organism evidence="9 10">
    <name type="scientific">Plectosphaerella cucumerina</name>
    <dbReference type="NCBI Taxonomy" id="40658"/>
    <lineage>
        <taxon>Eukaryota</taxon>
        <taxon>Fungi</taxon>
        <taxon>Dikarya</taxon>
        <taxon>Ascomycota</taxon>
        <taxon>Pezizomycotina</taxon>
        <taxon>Sordariomycetes</taxon>
        <taxon>Hypocreomycetidae</taxon>
        <taxon>Glomerellales</taxon>
        <taxon>Plectosphaerellaceae</taxon>
        <taxon>Plectosphaerella</taxon>
    </lineage>
</organism>
<evidence type="ECO:0000313" key="10">
    <source>
        <dbReference type="Proteomes" id="UP000813385"/>
    </source>
</evidence>
<evidence type="ECO:0000313" key="9">
    <source>
        <dbReference type="EMBL" id="KAH7347510.1"/>
    </source>
</evidence>
<keyword evidence="4" id="KW-0843">Virulence</keyword>
<protein>
    <submittedName>
        <fullName evidence="9">Fungal-specific transcription factor domain-containing protein</fullName>
    </submittedName>
</protein>
<dbReference type="GO" id="GO:0006351">
    <property type="term" value="P:DNA-templated transcription"/>
    <property type="evidence" value="ECO:0007669"/>
    <property type="project" value="InterPro"/>
</dbReference>
<dbReference type="GO" id="GO:0000981">
    <property type="term" value="F:DNA-binding transcription factor activity, RNA polymerase II-specific"/>
    <property type="evidence" value="ECO:0007669"/>
    <property type="project" value="InterPro"/>
</dbReference>
<feature type="region of interest" description="Disordered" evidence="7">
    <location>
        <begin position="170"/>
        <end position="196"/>
    </location>
</feature>
<dbReference type="InterPro" id="IPR007219">
    <property type="entry name" value="XnlR_reg_dom"/>
</dbReference>
<dbReference type="GO" id="GO:0008270">
    <property type="term" value="F:zinc ion binding"/>
    <property type="evidence" value="ECO:0007669"/>
    <property type="project" value="InterPro"/>
</dbReference>
<evidence type="ECO:0000256" key="7">
    <source>
        <dbReference type="SAM" id="MobiDB-lite"/>
    </source>
</evidence>
<feature type="region of interest" description="Disordered" evidence="7">
    <location>
        <begin position="1"/>
        <end position="101"/>
    </location>
</feature>
<gene>
    <name evidence="9" type="ORF">B0T11DRAFT_142193</name>
</gene>
<comment type="subcellular location">
    <subcellularLocation>
        <location evidence="1">Nucleus</location>
    </subcellularLocation>
</comment>
<comment type="caution">
    <text evidence="9">The sequence shown here is derived from an EMBL/GenBank/DDBJ whole genome shotgun (WGS) entry which is preliminary data.</text>
</comment>
<proteinExistence type="predicted"/>
<feature type="compositionally biased region" description="Polar residues" evidence="7">
    <location>
        <begin position="170"/>
        <end position="190"/>
    </location>
</feature>
<dbReference type="InterPro" id="IPR050815">
    <property type="entry name" value="TF_fung"/>
</dbReference>
<dbReference type="PANTHER" id="PTHR47338">
    <property type="entry name" value="ZN(II)2CYS6 TRANSCRIPTION FACTOR (EUROFUNG)-RELATED"/>
    <property type="match status" value="1"/>
</dbReference>
<keyword evidence="10" id="KW-1185">Reference proteome</keyword>
<dbReference type="AlphaFoldDB" id="A0A8K0T8N0"/>
<dbReference type="Pfam" id="PF04082">
    <property type="entry name" value="Fungal_trans"/>
    <property type="match status" value="1"/>
</dbReference>
<feature type="compositionally biased region" description="Low complexity" evidence="7">
    <location>
        <begin position="40"/>
        <end position="51"/>
    </location>
</feature>
<evidence type="ECO:0000256" key="5">
    <source>
        <dbReference type="ARBA" id="ARBA00023163"/>
    </source>
</evidence>
<evidence type="ECO:0000256" key="4">
    <source>
        <dbReference type="ARBA" id="ARBA00023026"/>
    </source>
</evidence>
<dbReference type="InterPro" id="IPR001138">
    <property type="entry name" value="Zn2Cys6_DnaBD"/>
</dbReference>
<dbReference type="SMART" id="SM00066">
    <property type="entry name" value="GAL4"/>
    <property type="match status" value="1"/>
</dbReference>
<keyword evidence="2" id="KW-0479">Metal-binding</keyword>
<dbReference type="SMART" id="SM00906">
    <property type="entry name" value="Fungal_trans"/>
    <property type="match status" value="1"/>
</dbReference>
<keyword evidence="6" id="KW-0539">Nucleus</keyword>
<dbReference type="PROSITE" id="PS50048">
    <property type="entry name" value="ZN2_CY6_FUNGAL_2"/>
    <property type="match status" value="1"/>
</dbReference>
<name>A0A8K0T8N0_9PEZI</name>
<dbReference type="PROSITE" id="PS00463">
    <property type="entry name" value="ZN2_CY6_FUNGAL_1"/>
    <property type="match status" value="1"/>
</dbReference>
<dbReference type="InterPro" id="IPR036864">
    <property type="entry name" value="Zn2-C6_fun-type_DNA-bd_sf"/>
</dbReference>
<evidence type="ECO:0000256" key="2">
    <source>
        <dbReference type="ARBA" id="ARBA00022723"/>
    </source>
</evidence>
<keyword evidence="3" id="KW-0805">Transcription regulation</keyword>
<dbReference type="PANTHER" id="PTHR47338:SF27">
    <property type="entry name" value="ZN(II)2CYS6 TRANSCRIPTION FACTOR (EUROFUNG)"/>
    <property type="match status" value="1"/>
</dbReference>
<keyword evidence="5" id="KW-0804">Transcription</keyword>
<dbReference type="GO" id="GO:0003677">
    <property type="term" value="F:DNA binding"/>
    <property type="evidence" value="ECO:0007669"/>
    <property type="project" value="InterPro"/>
</dbReference>
<sequence length="905" mass="100145">MSPILPPLSPGAAHSPLARGAAQSPEPPAGGSPQPLTLRSPNSGAGSPGPEGSERDSPAIDNLSLRRHNSQHEPPSAENSAKPPPKGCQSQPHPQKSGKVRRRLQLACARCRRRKTKCTGELPTCSHCLKARVPCVYKITRRPPAPRTNYMVMLDKALLKMEARIQRVTSKNTPPVRSRMSQPPTCQPSPASEDEHDCEAFWHPDCEPEWGQRRDSSVAPTMEDRAAAPRTDFMLEGSEALPPVEIQEHLSKIFFTHVYGQPYFLLHKPSYMAKLRAGCLPPVLVLTVCAVAARFSAHPHIETVPKFLSGERWASRARRICTTRLDRPNLTLVTCLVLLSLHDFGTCHGARSWALGGQAIRMAFALRLHREDGHKHSFVNGEIRRRIMWACFIIDRFNSSSTARPIFIRDEMVNLREPIREDSFQMGMPRSLEEQEAADFGDDDPDLWEQGPSAKDSASVAAHMVRAVAIWGKIICYLNQGGRQSDPYPLWDPGSKHAALLREAEALADGLPASLAYSDVSVSIHDADSTTGQFFFLHVAIQQNVLALNHAVMMAAPRGGVPRACVTKATSRAFLAAARISSLLAAVGSRAVNAPFVGYSAFASAMIQLEGIFCGNPWIEASTRTRLTSNIRYLHRMKHHWGVFNWMIENVRERYRVLQREAKQRQLGLPVVSTERESQRAIGDYAEWFDRYPRGVSQVDFLEPAVKAEGEREGEDNAVLEQKPEWITVGEYLERMAPTPDPVATEGLEDMQDDEQYADELERLLMSLGEPMAGMDGVVSGVMPEGMMPRMDVQAMQSMQATQHPNQFPGAYYGFLDAFSSSHANLFGLQPGGQGSVNLEVEAQQPEDTGKEEDQIATEDITLDLGQSWDITLDDEVEDMEDAAPQLADFEGCETLSVLQPFVTG</sequence>